<dbReference type="GO" id="GO:0051920">
    <property type="term" value="F:peroxiredoxin activity"/>
    <property type="evidence" value="ECO:0007669"/>
    <property type="project" value="InterPro"/>
</dbReference>
<sequence length="180" mass="19533">MPQQTPHAAQTPRLAPLDEAAWDDVLKGVVAVTGPLNIFTTLGRHSELFRAWIGLGSMMLLGGTLGPRIRELAILRVAHNSGCAYEWDHHVRIGRDAGLTEVEIGALAGDLDAHAWTSEDWAVVAAADELHATSTLSDAVWSALAKRLDERALIELVMLIGHYQMLAYALNALRVQPDAD</sequence>
<dbReference type="Proteomes" id="UP000256661">
    <property type="component" value="Unassembled WGS sequence"/>
</dbReference>
<keyword evidence="3" id="KW-1185">Reference proteome</keyword>
<name>A0A3D9T2U1_9ACTN</name>
<evidence type="ECO:0000259" key="1">
    <source>
        <dbReference type="Pfam" id="PF02627"/>
    </source>
</evidence>
<dbReference type="InterPro" id="IPR003779">
    <property type="entry name" value="CMD-like"/>
</dbReference>
<organism evidence="2 3">
    <name type="scientific">Thermomonospora umbrina</name>
    <dbReference type="NCBI Taxonomy" id="111806"/>
    <lineage>
        <taxon>Bacteria</taxon>
        <taxon>Bacillati</taxon>
        <taxon>Actinomycetota</taxon>
        <taxon>Actinomycetes</taxon>
        <taxon>Streptosporangiales</taxon>
        <taxon>Thermomonosporaceae</taxon>
        <taxon>Thermomonospora</taxon>
    </lineage>
</organism>
<reference evidence="2 3" key="1">
    <citation type="submission" date="2018-08" db="EMBL/GenBank/DDBJ databases">
        <title>Sequencing the genomes of 1000 actinobacteria strains.</title>
        <authorList>
            <person name="Klenk H.-P."/>
        </authorList>
    </citation>
    <scope>NUCLEOTIDE SEQUENCE [LARGE SCALE GENOMIC DNA]</scope>
    <source>
        <strain evidence="2 3">DSM 43927</strain>
    </source>
</reference>
<dbReference type="InterPro" id="IPR029032">
    <property type="entry name" value="AhpD-like"/>
</dbReference>
<protein>
    <submittedName>
        <fullName evidence="2">AhpD family alkylhydroperoxidase</fullName>
    </submittedName>
</protein>
<evidence type="ECO:0000313" key="2">
    <source>
        <dbReference type="EMBL" id="REE99565.1"/>
    </source>
</evidence>
<dbReference type="SUPFAM" id="SSF69118">
    <property type="entry name" value="AhpD-like"/>
    <property type="match status" value="1"/>
</dbReference>
<proteinExistence type="predicted"/>
<dbReference type="PANTHER" id="PTHR34846">
    <property type="entry name" value="4-CARBOXYMUCONOLACTONE DECARBOXYLASE FAMILY PROTEIN (AFU_ORTHOLOGUE AFUA_6G11590)"/>
    <property type="match status" value="1"/>
</dbReference>
<dbReference type="AlphaFoldDB" id="A0A3D9T2U1"/>
<comment type="caution">
    <text evidence="2">The sequence shown here is derived from an EMBL/GenBank/DDBJ whole genome shotgun (WGS) entry which is preliminary data.</text>
</comment>
<accession>A0A3D9T2U1</accession>
<dbReference type="EMBL" id="QTTT01000001">
    <property type="protein sequence ID" value="REE99565.1"/>
    <property type="molecule type" value="Genomic_DNA"/>
</dbReference>
<gene>
    <name evidence="2" type="ORF">DFJ69_5078</name>
</gene>
<evidence type="ECO:0000313" key="3">
    <source>
        <dbReference type="Proteomes" id="UP000256661"/>
    </source>
</evidence>
<dbReference type="RefSeq" id="WP_116024856.1">
    <property type="nucleotide sequence ID" value="NZ_QTTT01000001.1"/>
</dbReference>
<dbReference type="Gene3D" id="1.20.1290.10">
    <property type="entry name" value="AhpD-like"/>
    <property type="match status" value="1"/>
</dbReference>
<dbReference type="OrthoDB" id="4704294at2"/>
<dbReference type="Pfam" id="PF02627">
    <property type="entry name" value="CMD"/>
    <property type="match status" value="1"/>
</dbReference>
<keyword evidence="2" id="KW-0575">Peroxidase</keyword>
<keyword evidence="2" id="KW-0560">Oxidoreductase</keyword>
<dbReference type="PANTHER" id="PTHR34846:SF5">
    <property type="entry name" value="CARBOXYMUCONOLACTONE DECARBOXYLASE-LIKE DOMAIN-CONTAINING PROTEIN"/>
    <property type="match status" value="1"/>
</dbReference>
<feature type="domain" description="Carboxymuconolactone decarboxylase-like" evidence="1">
    <location>
        <begin position="47"/>
        <end position="129"/>
    </location>
</feature>